<dbReference type="GeneID" id="20810584"/>
<evidence type="ECO:0000256" key="1">
    <source>
        <dbReference type="ARBA" id="ARBA00006155"/>
    </source>
</evidence>
<dbReference type="Pfam" id="PF02518">
    <property type="entry name" value="HATPase_c"/>
    <property type="match status" value="1"/>
</dbReference>
<dbReference type="OrthoDB" id="241648at2759"/>
<comment type="catalytic activity">
    <reaction evidence="7">
        <text>L-seryl-[pyruvate dehydrogenase E1 alpha subunit] + ATP = O-phospho-L-seryl-[pyruvate dehydrogenase E1 alpha subunit] + ADP + H(+)</text>
        <dbReference type="Rhea" id="RHEA:23052"/>
        <dbReference type="Rhea" id="RHEA-COMP:13689"/>
        <dbReference type="Rhea" id="RHEA-COMP:13690"/>
        <dbReference type="ChEBI" id="CHEBI:15378"/>
        <dbReference type="ChEBI" id="CHEBI:29999"/>
        <dbReference type="ChEBI" id="CHEBI:30616"/>
        <dbReference type="ChEBI" id="CHEBI:83421"/>
        <dbReference type="ChEBI" id="CHEBI:456216"/>
        <dbReference type="EC" id="2.7.11.2"/>
    </reaction>
</comment>
<dbReference type="InterPro" id="IPR003594">
    <property type="entry name" value="HATPase_dom"/>
</dbReference>
<evidence type="ECO:0000256" key="5">
    <source>
        <dbReference type="ARBA" id="ARBA00022840"/>
    </source>
</evidence>
<feature type="domain" description="Histidine kinase/HSP90-like ATPase" evidence="9">
    <location>
        <begin position="243"/>
        <end position="421"/>
    </location>
</feature>
<dbReference type="Gene3D" id="3.30.565.10">
    <property type="entry name" value="Histidine kinase-like ATPase, C-terminal domain"/>
    <property type="match status" value="1"/>
</dbReference>
<sequence length="440" mass="48191">MRRSVVQVLRGPSGAPRRHVHATTALACPSLSREDIAAMAKVSPTPLTLQQMKTFATNGPELRLKASAFLHNELQIRFARAVVELSELPLGLNETPPVKMAIANYTTFLHDVAAMKAPSTPEEDAIFTSRITQMKKQGSNLVPMICGGLHTIKTTPRGIDALRLQDVQDDLNTRLDTFFLSRIGIRMLIGQHSKDGGRVKLTDVQDIVNEAVARASALCAAFCGPPPPVLVRVVENGNAPFMYVRSHLHHMVFELLKNSMRATVERHARLLSEDGRPTCALHPKPKMNHLSPLLGFVIPDLDTIDGVTIFPPSAAAGLTLPPITVVISQGVEDLTIKISDEGGGVPRSEWRKLWQYTYSTADDDMDPSIFQGQVNFRDHFCGGGYGLPISRLFARYFGGEVTFVSSEGFGSSVFIQAHRLGKQAELVPGHTNFTLQPLTF</sequence>
<organism evidence="10">
    <name type="scientific">Aphanomyces astaci</name>
    <name type="common">Crayfish plague agent</name>
    <dbReference type="NCBI Taxonomy" id="112090"/>
    <lineage>
        <taxon>Eukaryota</taxon>
        <taxon>Sar</taxon>
        <taxon>Stramenopiles</taxon>
        <taxon>Oomycota</taxon>
        <taxon>Saprolegniomycetes</taxon>
        <taxon>Saprolegniales</taxon>
        <taxon>Verrucalvaceae</taxon>
        <taxon>Aphanomyces</taxon>
    </lineage>
</organism>
<proteinExistence type="inferred from homology"/>
<gene>
    <name evidence="10" type="ORF">H257_08588</name>
</gene>
<keyword evidence="4 8" id="KW-0418">Kinase</keyword>
<dbReference type="Pfam" id="PF10436">
    <property type="entry name" value="BCDHK_Adom3"/>
    <property type="match status" value="1"/>
</dbReference>
<dbReference type="GO" id="GO:0004740">
    <property type="term" value="F:pyruvate dehydrogenase (acetyl-transferring) kinase activity"/>
    <property type="evidence" value="ECO:0007669"/>
    <property type="project" value="UniProtKB-EC"/>
</dbReference>
<dbReference type="PANTHER" id="PTHR11947:SF3">
    <property type="entry name" value="[PYRUVATE DEHYDROGENASE (ACETYL-TRANSFERRING)] KINASE, MITOCHONDRIAL"/>
    <property type="match status" value="1"/>
</dbReference>
<dbReference type="PANTHER" id="PTHR11947">
    <property type="entry name" value="PYRUVATE DEHYDROGENASE KINASE"/>
    <property type="match status" value="1"/>
</dbReference>
<dbReference type="InterPro" id="IPR039028">
    <property type="entry name" value="BCKD/PDK"/>
</dbReference>
<dbReference type="EMBL" id="KI913132">
    <property type="protein sequence ID" value="ETV77726.1"/>
    <property type="molecule type" value="Genomic_DNA"/>
</dbReference>
<evidence type="ECO:0000259" key="9">
    <source>
        <dbReference type="SMART" id="SM00387"/>
    </source>
</evidence>
<dbReference type="InterPro" id="IPR036890">
    <property type="entry name" value="HATPase_C_sf"/>
</dbReference>
<dbReference type="InterPro" id="IPR018955">
    <property type="entry name" value="BCDHK/PDK_N"/>
</dbReference>
<name>W4GEM9_APHAT</name>
<dbReference type="InterPro" id="IPR036784">
    <property type="entry name" value="AK/P_DHK_N_sf"/>
</dbReference>
<dbReference type="RefSeq" id="XP_009832836.1">
    <property type="nucleotide sequence ID" value="XM_009834534.1"/>
</dbReference>
<evidence type="ECO:0000313" key="10">
    <source>
        <dbReference type="EMBL" id="ETV77726.1"/>
    </source>
</evidence>
<dbReference type="GO" id="GO:0005759">
    <property type="term" value="C:mitochondrial matrix"/>
    <property type="evidence" value="ECO:0007669"/>
    <property type="project" value="UniProtKB-SubCell"/>
</dbReference>
<keyword evidence="2 8" id="KW-0808">Transferase</keyword>
<dbReference type="GO" id="GO:0010906">
    <property type="term" value="P:regulation of glucose metabolic process"/>
    <property type="evidence" value="ECO:0007669"/>
    <property type="project" value="TreeGrafter"/>
</dbReference>
<dbReference type="STRING" id="112090.W4GEM9"/>
<evidence type="ECO:0000256" key="8">
    <source>
        <dbReference type="RuleBase" id="RU366032"/>
    </source>
</evidence>
<dbReference type="SUPFAM" id="SSF69012">
    <property type="entry name" value="alpha-ketoacid dehydrogenase kinase, N-terminal domain"/>
    <property type="match status" value="1"/>
</dbReference>
<protein>
    <recommendedName>
        <fullName evidence="8">Protein-serine/threonine kinase</fullName>
        <ecNumber evidence="8">2.7.11.-</ecNumber>
    </recommendedName>
</protein>
<dbReference type="AlphaFoldDB" id="W4GEM9"/>
<dbReference type="VEuPathDB" id="FungiDB:H257_08588"/>
<keyword evidence="5 8" id="KW-0067">ATP-binding</keyword>
<dbReference type="SMART" id="SM00387">
    <property type="entry name" value="HATPase_c"/>
    <property type="match status" value="1"/>
</dbReference>
<reference evidence="10" key="1">
    <citation type="submission" date="2013-12" db="EMBL/GenBank/DDBJ databases">
        <title>The Genome Sequence of Aphanomyces astaci APO3.</title>
        <authorList>
            <consortium name="The Broad Institute Genomics Platform"/>
            <person name="Russ C."/>
            <person name="Tyler B."/>
            <person name="van West P."/>
            <person name="Dieguez-Uribeondo J."/>
            <person name="Young S.K."/>
            <person name="Zeng Q."/>
            <person name="Gargeya S."/>
            <person name="Fitzgerald M."/>
            <person name="Abouelleil A."/>
            <person name="Alvarado L."/>
            <person name="Chapman S.B."/>
            <person name="Gainer-Dewar J."/>
            <person name="Goldberg J."/>
            <person name="Griggs A."/>
            <person name="Gujja S."/>
            <person name="Hansen M."/>
            <person name="Howarth C."/>
            <person name="Imamovic A."/>
            <person name="Ireland A."/>
            <person name="Larimer J."/>
            <person name="McCowan C."/>
            <person name="Murphy C."/>
            <person name="Pearson M."/>
            <person name="Poon T.W."/>
            <person name="Priest M."/>
            <person name="Roberts A."/>
            <person name="Saif S."/>
            <person name="Shea T."/>
            <person name="Sykes S."/>
            <person name="Wortman J."/>
            <person name="Nusbaum C."/>
            <person name="Birren B."/>
        </authorList>
    </citation>
    <scope>NUCLEOTIDE SEQUENCE [LARGE SCALE GENOMIC DNA]</scope>
    <source>
        <strain evidence="10">APO3</strain>
    </source>
</reference>
<dbReference type="EC" id="2.7.11.-" evidence="8"/>
<comment type="subcellular location">
    <subcellularLocation>
        <location evidence="8">Mitochondrion matrix</location>
    </subcellularLocation>
</comment>
<evidence type="ECO:0000256" key="4">
    <source>
        <dbReference type="ARBA" id="ARBA00022777"/>
    </source>
</evidence>
<evidence type="ECO:0000256" key="6">
    <source>
        <dbReference type="ARBA" id="ARBA00023128"/>
    </source>
</evidence>
<evidence type="ECO:0000256" key="2">
    <source>
        <dbReference type="ARBA" id="ARBA00022679"/>
    </source>
</evidence>
<comment type="similarity">
    <text evidence="1 8">Belongs to the PDK/BCKDK protein kinase family.</text>
</comment>
<evidence type="ECO:0000256" key="3">
    <source>
        <dbReference type="ARBA" id="ARBA00022741"/>
    </source>
</evidence>
<evidence type="ECO:0000256" key="7">
    <source>
        <dbReference type="ARBA" id="ARBA00048201"/>
    </source>
</evidence>
<dbReference type="SUPFAM" id="SSF55874">
    <property type="entry name" value="ATPase domain of HSP90 chaperone/DNA topoisomerase II/histidine kinase"/>
    <property type="match status" value="2"/>
</dbReference>
<accession>W4GEM9</accession>
<keyword evidence="3 8" id="KW-0547">Nucleotide-binding</keyword>
<keyword evidence="6 8" id="KW-0496">Mitochondrion</keyword>
<dbReference type="GO" id="GO:0005524">
    <property type="term" value="F:ATP binding"/>
    <property type="evidence" value="ECO:0007669"/>
    <property type="project" value="UniProtKB-UniRule"/>
</dbReference>
<dbReference type="Gene3D" id="1.20.140.20">
    <property type="entry name" value="Alpha-ketoacid/pyruvate dehydrogenase kinase, N-terminal domain"/>
    <property type="match status" value="1"/>
</dbReference>